<dbReference type="PANTHER" id="PTHR32089">
    <property type="entry name" value="METHYL-ACCEPTING CHEMOTAXIS PROTEIN MCPB"/>
    <property type="match status" value="1"/>
</dbReference>
<evidence type="ECO:0000313" key="4">
    <source>
        <dbReference type="EMBL" id="MCS4038334.1"/>
    </source>
</evidence>
<keyword evidence="2" id="KW-0812">Transmembrane</keyword>
<dbReference type="RefSeq" id="WP_259091477.1">
    <property type="nucleotide sequence ID" value="NZ_JANUBF010000061.1"/>
</dbReference>
<name>A0A9X2ZF55_9BACT</name>
<comment type="caution">
    <text evidence="4">The sequence shown here is derived from an EMBL/GenBank/DDBJ whole genome shotgun (WGS) entry which is preliminary data.</text>
</comment>
<sequence>MQKYGTKLALGYVITGAMIITVGVATGSGVAAAVATFAGLLALGSVAGSMTSATLADLRRQTVALRNGNLDRELSSARSDEFGDLYRAIDDLRRSLRSRIEEQESRQRELERHVESMLAATERLAEGDLTVRIEEEASGEIGRLFGGFNQAVAKMQSAMQEVRSSAASAGSTAGRVNESIDQLYAGAEEQSEQTTEVAGAMEEMSRTYVRDKNAVGLRSPVRHAKKACGCRSGVVRM</sequence>
<evidence type="ECO:0000256" key="2">
    <source>
        <dbReference type="SAM" id="Phobius"/>
    </source>
</evidence>
<dbReference type="GO" id="GO:0007165">
    <property type="term" value="P:signal transduction"/>
    <property type="evidence" value="ECO:0007669"/>
    <property type="project" value="InterPro"/>
</dbReference>
<gene>
    <name evidence="4" type="ORF">GGQ01_003426</name>
</gene>
<accession>A0A9X2ZF55</accession>
<dbReference type="CDD" id="cd06225">
    <property type="entry name" value="HAMP"/>
    <property type="match status" value="2"/>
</dbReference>
<dbReference type="Pfam" id="PF00672">
    <property type="entry name" value="HAMP"/>
    <property type="match status" value="2"/>
</dbReference>
<dbReference type="Proteomes" id="UP001155040">
    <property type="component" value="Unassembled WGS sequence"/>
</dbReference>
<feature type="transmembrane region" description="Helical" evidence="2">
    <location>
        <begin position="12"/>
        <end position="31"/>
    </location>
</feature>
<evidence type="ECO:0000256" key="1">
    <source>
        <dbReference type="SAM" id="Coils"/>
    </source>
</evidence>
<dbReference type="InterPro" id="IPR003660">
    <property type="entry name" value="HAMP_dom"/>
</dbReference>
<evidence type="ECO:0000313" key="5">
    <source>
        <dbReference type="Proteomes" id="UP001155040"/>
    </source>
</evidence>
<dbReference type="SUPFAM" id="SSF58104">
    <property type="entry name" value="Methyl-accepting chemotaxis protein (MCP) signaling domain"/>
    <property type="match status" value="1"/>
</dbReference>
<dbReference type="AlphaFoldDB" id="A0A9X2ZF55"/>
<keyword evidence="2" id="KW-1133">Transmembrane helix</keyword>
<dbReference type="Gene3D" id="1.10.287.950">
    <property type="entry name" value="Methyl-accepting chemotaxis protein"/>
    <property type="match status" value="1"/>
</dbReference>
<feature type="transmembrane region" description="Helical" evidence="2">
    <location>
        <begin position="37"/>
        <end position="56"/>
    </location>
</feature>
<reference evidence="4" key="1">
    <citation type="submission" date="2022-08" db="EMBL/GenBank/DDBJ databases">
        <title>Genomic Encyclopedia of Type Strains, Phase V (KMG-V): Genome sequencing to study the core and pangenomes of soil and plant-associated prokaryotes.</title>
        <authorList>
            <person name="Whitman W."/>
        </authorList>
    </citation>
    <scope>NUCLEOTIDE SEQUENCE</scope>
    <source>
        <strain evidence="4">SP3012</strain>
    </source>
</reference>
<dbReference type="GO" id="GO:0016020">
    <property type="term" value="C:membrane"/>
    <property type="evidence" value="ECO:0007669"/>
    <property type="project" value="InterPro"/>
</dbReference>
<dbReference type="Gene3D" id="6.10.340.10">
    <property type="match status" value="1"/>
</dbReference>
<dbReference type="PROSITE" id="PS50885">
    <property type="entry name" value="HAMP"/>
    <property type="match status" value="2"/>
</dbReference>
<feature type="domain" description="HAMP" evidence="3">
    <location>
        <begin position="108"/>
        <end position="160"/>
    </location>
</feature>
<dbReference type="SUPFAM" id="SSF158472">
    <property type="entry name" value="HAMP domain-like"/>
    <property type="match status" value="1"/>
</dbReference>
<dbReference type="PANTHER" id="PTHR32089:SF112">
    <property type="entry name" value="LYSOZYME-LIKE PROTEIN-RELATED"/>
    <property type="match status" value="1"/>
</dbReference>
<organism evidence="4 5">
    <name type="scientific">Salinibacter ruber</name>
    <dbReference type="NCBI Taxonomy" id="146919"/>
    <lineage>
        <taxon>Bacteria</taxon>
        <taxon>Pseudomonadati</taxon>
        <taxon>Rhodothermota</taxon>
        <taxon>Rhodothermia</taxon>
        <taxon>Rhodothermales</taxon>
        <taxon>Salinibacteraceae</taxon>
        <taxon>Salinibacter</taxon>
    </lineage>
</organism>
<feature type="non-terminal residue" evidence="4">
    <location>
        <position position="237"/>
    </location>
</feature>
<evidence type="ECO:0000259" key="3">
    <source>
        <dbReference type="PROSITE" id="PS50885"/>
    </source>
</evidence>
<protein>
    <submittedName>
        <fullName evidence="4">Methyl-accepting chemotaxis protein</fullName>
    </submittedName>
</protein>
<dbReference type="EMBL" id="JANUBF010000061">
    <property type="protein sequence ID" value="MCS4038334.1"/>
    <property type="molecule type" value="Genomic_DNA"/>
</dbReference>
<proteinExistence type="predicted"/>
<keyword evidence="2" id="KW-0472">Membrane</keyword>
<keyword evidence="1" id="KW-0175">Coiled coil</keyword>
<feature type="domain" description="HAMP" evidence="3">
    <location>
        <begin position="49"/>
        <end position="101"/>
    </location>
</feature>
<dbReference type="SMART" id="SM00304">
    <property type="entry name" value="HAMP"/>
    <property type="match status" value="2"/>
</dbReference>
<feature type="coiled-coil region" evidence="1">
    <location>
        <begin position="93"/>
        <end position="120"/>
    </location>
</feature>